<evidence type="ECO:0000256" key="1">
    <source>
        <dbReference type="ARBA" id="ARBA00023015"/>
    </source>
</evidence>
<reference evidence="6" key="1">
    <citation type="submission" date="2020-12" db="EMBL/GenBank/DDBJ databases">
        <title>Methylobrevis albus sp. nov., isolated from fresh water lack sediment.</title>
        <authorList>
            <person name="Zou Q."/>
        </authorList>
    </citation>
    <scope>NUCLEOTIDE SEQUENCE</scope>
    <source>
        <strain evidence="6">L22</strain>
    </source>
</reference>
<dbReference type="Gene3D" id="1.10.357.10">
    <property type="entry name" value="Tetracycline Repressor, domain 2"/>
    <property type="match status" value="1"/>
</dbReference>
<evidence type="ECO:0000256" key="3">
    <source>
        <dbReference type="ARBA" id="ARBA00023163"/>
    </source>
</evidence>
<dbReference type="Proteomes" id="UP000631694">
    <property type="component" value="Unassembled WGS sequence"/>
</dbReference>
<dbReference type="PANTHER" id="PTHR47506:SF1">
    <property type="entry name" value="HTH-TYPE TRANSCRIPTIONAL REGULATOR YJDC"/>
    <property type="match status" value="1"/>
</dbReference>
<gene>
    <name evidence="6" type="ORF">I5731_14520</name>
</gene>
<dbReference type="InterPro" id="IPR036271">
    <property type="entry name" value="Tet_transcr_reg_TetR-rel_C_sf"/>
</dbReference>
<evidence type="ECO:0000259" key="5">
    <source>
        <dbReference type="PROSITE" id="PS50977"/>
    </source>
</evidence>
<keyword evidence="7" id="KW-1185">Reference proteome</keyword>
<sequence length="203" mass="21752">MRQNGLIFIWLPSAPMPTKRDQVVDTAYALFTRDGFHATGVDRIIAEAGVAKMTMYRHFPSKEALIVAVLGVRAARFAARLDAIIAAPGDPSAKIAAIFDWHAGWFRRPDFHGCLFARALAEFGDPGHPVFVAATAQKLDHQRAMQRILGEIMPDDRAEATARQLLMLIEGATVLAQAGQGEAAIRGAAAVAALLVGAASARP</sequence>
<organism evidence="6 7">
    <name type="scientific">Methylobrevis albus</name>
    <dbReference type="NCBI Taxonomy" id="2793297"/>
    <lineage>
        <taxon>Bacteria</taxon>
        <taxon>Pseudomonadati</taxon>
        <taxon>Pseudomonadota</taxon>
        <taxon>Alphaproteobacteria</taxon>
        <taxon>Hyphomicrobiales</taxon>
        <taxon>Pleomorphomonadaceae</taxon>
        <taxon>Methylobrevis</taxon>
    </lineage>
</organism>
<dbReference type="AlphaFoldDB" id="A0A931I2I3"/>
<accession>A0A931I2I3</accession>
<dbReference type="InterPro" id="IPR009057">
    <property type="entry name" value="Homeodomain-like_sf"/>
</dbReference>
<keyword evidence="3" id="KW-0804">Transcription</keyword>
<feature type="domain" description="HTH tetR-type" evidence="5">
    <location>
        <begin position="17"/>
        <end position="77"/>
    </location>
</feature>
<dbReference type="FunFam" id="1.10.10.60:FF:000141">
    <property type="entry name" value="TetR family transcriptional regulator"/>
    <property type="match status" value="1"/>
</dbReference>
<dbReference type="InterPro" id="IPR001647">
    <property type="entry name" value="HTH_TetR"/>
</dbReference>
<proteinExistence type="predicted"/>
<dbReference type="EMBL" id="JADZLT010000052">
    <property type="protein sequence ID" value="MBH0239042.1"/>
    <property type="molecule type" value="Genomic_DNA"/>
</dbReference>
<dbReference type="GO" id="GO:0003677">
    <property type="term" value="F:DNA binding"/>
    <property type="evidence" value="ECO:0007669"/>
    <property type="project" value="UniProtKB-UniRule"/>
</dbReference>
<dbReference type="RefSeq" id="WP_197312116.1">
    <property type="nucleotide sequence ID" value="NZ_JADZLT010000052.1"/>
</dbReference>
<name>A0A931I2I3_9HYPH</name>
<feature type="DNA-binding region" description="H-T-H motif" evidence="4">
    <location>
        <begin position="40"/>
        <end position="59"/>
    </location>
</feature>
<dbReference type="Pfam" id="PF00440">
    <property type="entry name" value="TetR_N"/>
    <property type="match status" value="1"/>
</dbReference>
<keyword evidence="2 4" id="KW-0238">DNA-binding</keyword>
<dbReference type="SUPFAM" id="SSF48498">
    <property type="entry name" value="Tetracyclin repressor-like, C-terminal domain"/>
    <property type="match status" value="1"/>
</dbReference>
<protein>
    <submittedName>
        <fullName evidence="6">TetR/AcrR family transcriptional regulator</fullName>
    </submittedName>
</protein>
<comment type="caution">
    <text evidence="6">The sequence shown here is derived from an EMBL/GenBank/DDBJ whole genome shotgun (WGS) entry which is preliminary data.</text>
</comment>
<evidence type="ECO:0000256" key="4">
    <source>
        <dbReference type="PROSITE-ProRule" id="PRU00335"/>
    </source>
</evidence>
<evidence type="ECO:0000256" key="2">
    <source>
        <dbReference type="ARBA" id="ARBA00023125"/>
    </source>
</evidence>
<dbReference type="SUPFAM" id="SSF46689">
    <property type="entry name" value="Homeodomain-like"/>
    <property type="match status" value="1"/>
</dbReference>
<evidence type="ECO:0000313" key="6">
    <source>
        <dbReference type="EMBL" id="MBH0239042.1"/>
    </source>
</evidence>
<keyword evidence="1" id="KW-0805">Transcription regulation</keyword>
<evidence type="ECO:0000313" key="7">
    <source>
        <dbReference type="Proteomes" id="UP000631694"/>
    </source>
</evidence>
<dbReference type="PRINTS" id="PR00455">
    <property type="entry name" value="HTHTETR"/>
</dbReference>
<dbReference type="PANTHER" id="PTHR47506">
    <property type="entry name" value="TRANSCRIPTIONAL REGULATORY PROTEIN"/>
    <property type="match status" value="1"/>
</dbReference>
<dbReference type="PROSITE" id="PS50977">
    <property type="entry name" value="HTH_TETR_2"/>
    <property type="match status" value="1"/>
</dbReference>